<dbReference type="EMBL" id="KJ410689">
    <property type="protein sequence ID" value="AHX25031.1"/>
    <property type="molecule type" value="Genomic_DNA"/>
</dbReference>
<accession>A0A023PJE8</accession>
<keyword evidence="1" id="KW-0496">Mitochondrion</keyword>
<reference evidence="1" key="1">
    <citation type="journal article" date="2014" name="BMC Genomics">
        <title>A pangenomic analysis of the Nannochloropsis organellar genomes reveals novel genetic variations in key metabolic genes.</title>
        <authorList>
            <person name="Starkenburg S.R."/>
            <person name="Kwon K.J."/>
            <person name="Jha R.K."/>
            <person name="McKay C."/>
            <person name="Jacobs M."/>
            <person name="Chertkov O."/>
            <person name="Twary S."/>
            <person name="Rocap G."/>
            <person name="Cattolico R.A."/>
        </authorList>
    </citation>
    <scope>NUCLEOTIDE SEQUENCE</scope>
    <source>
        <strain evidence="1">CCMP1776</strain>
    </source>
</reference>
<protein>
    <submittedName>
        <fullName evidence="1">Uncharacterized protein</fullName>
    </submittedName>
</protein>
<name>A0A023PJE8_9STRA</name>
<organism evidence="1">
    <name type="scientific">Microchloropsis salina</name>
    <dbReference type="NCBI Taxonomy" id="2511165"/>
    <lineage>
        <taxon>Eukaryota</taxon>
        <taxon>Sar</taxon>
        <taxon>Stramenopiles</taxon>
        <taxon>Ochrophyta</taxon>
        <taxon>Eustigmatophyceae</taxon>
        <taxon>Eustigmatales</taxon>
        <taxon>Monodopsidaceae</taxon>
        <taxon>Microchloropsis</taxon>
    </lineage>
</organism>
<evidence type="ECO:0000313" key="1">
    <source>
        <dbReference type="EMBL" id="AHX25031.1"/>
    </source>
</evidence>
<sequence>MISFGQLFILILLVLFLFGDIRKIFNKFIILFFNFKNVYKNFNKTNDKNEKNEK</sequence>
<dbReference type="AlphaFoldDB" id="A0A023PJE8"/>
<proteinExistence type="predicted"/>
<geneLocation type="mitochondrion" evidence="1"/>
<gene>
    <name evidence="1" type="ORF">NskMp00223</name>
</gene>